<feature type="non-terminal residue" evidence="2">
    <location>
        <position position="58"/>
    </location>
</feature>
<evidence type="ECO:0000313" key="3">
    <source>
        <dbReference type="Proteomes" id="UP000823629"/>
    </source>
</evidence>
<evidence type="ECO:0000313" key="2">
    <source>
        <dbReference type="EMBL" id="MBO8414552.1"/>
    </source>
</evidence>
<dbReference type="InterPro" id="IPR038729">
    <property type="entry name" value="Rad50/SbcC_AAA"/>
</dbReference>
<reference evidence="2" key="1">
    <citation type="submission" date="2020-10" db="EMBL/GenBank/DDBJ databases">
        <authorList>
            <person name="Gilroy R."/>
        </authorList>
    </citation>
    <scope>NUCLEOTIDE SEQUENCE</scope>
    <source>
        <strain evidence="2">1748</strain>
    </source>
</reference>
<dbReference type="EMBL" id="JADING010000104">
    <property type="protein sequence ID" value="MBO8414552.1"/>
    <property type="molecule type" value="Genomic_DNA"/>
</dbReference>
<reference evidence="2" key="2">
    <citation type="journal article" date="2021" name="PeerJ">
        <title>Extensive microbial diversity within the chicken gut microbiome revealed by metagenomics and culture.</title>
        <authorList>
            <person name="Gilroy R."/>
            <person name="Ravi A."/>
            <person name="Getino M."/>
            <person name="Pursley I."/>
            <person name="Horton D.L."/>
            <person name="Alikhan N.F."/>
            <person name="Baker D."/>
            <person name="Gharbi K."/>
            <person name="Hall N."/>
            <person name="Watson M."/>
            <person name="Adriaenssens E.M."/>
            <person name="Foster-Nyarko E."/>
            <person name="Jarju S."/>
            <person name="Secka A."/>
            <person name="Antonio M."/>
            <person name="Oren A."/>
            <person name="Chaudhuri R.R."/>
            <person name="La Ragione R."/>
            <person name="Hildebrand F."/>
            <person name="Pallen M.J."/>
        </authorList>
    </citation>
    <scope>NUCLEOTIDE SEQUENCE</scope>
    <source>
        <strain evidence="2">1748</strain>
    </source>
</reference>
<evidence type="ECO:0000259" key="1">
    <source>
        <dbReference type="Pfam" id="PF13476"/>
    </source>
</evidence>
<gene>
    <name evidence="2" type="ORF">IAC78_03680</name>
</gene>
<proteinExistence type="predicted"/>
<dbReference type="Gene3D" id="3.40.50.300">
    <property type="entry name" value="P-loop containing nucleotide triphosphate hydrolases"/>
    <property type="match status" value="1"/>
</dbReference>
<dbReference type="SUPFAM" id="SSF52540">
    <property type="entry name" value="P-loop containing nucleoside triphosphate hydrolases"/>
    <property type="match status" value="1"/>
</dbReference>
<dbReference type="InterPro" id="IPR027417">
    <property type="entry name" value="P-loop_NTPase"/>
</dbReference>
<protein>
    <submittedName>
        <fullName evidence="2">AAA family ATPase</fullName>
    </submittedName>
</protein>
<sequence length="58" mass="6511">MLEKIIIKNINSIDVCEIDFKSGNYKFLNENLFDNLINPVVIYGRNGSGKTAVMNAMS</sequence>
<organism evidence="2 3">
    <name type="scientific">Candidatus Scatoplasma merdavium</name>
    <dbReference type="NCBI Taxonomy" id="2840932"/>
    <lineage>
        <taxon>Bacteria</taxon>
        <taxon>Bacillati</taxon>
        <taxon>Bacillota</taxon>
        <taxon>Bacilli</taxon>
        <taxon>Bacillales</taxon>
        <taxon>Candidatus Scatoplasma</taxon>
    </lineage>
</organism>
<dbReference type="GO" id="GO:0006302">
    <property type="term" value="P:double-strand break repair"/>
    <property type="evidence" value="ECO:0007669"/>
    <property type="project" value="InterPro"/>
</dbReference>
<dbReference type="Pfam" id="PF13476">
    <property type="entry name" value="AAA_23"/>
    <property type="match status" value="1"/>
</dbReference>
<dbReference type="Proteomes" id="UP000823629">
    <property type="component" value="Unassembled WGS sequence"/>
</dbReference>
<feature type="domain" description="Rad50/SbcC-type AAA" evidence="1">
    <location>
        <begin position="4"/>
        <end position="57"/>
    </location>
</feature>
<dbReference type="AlphaFoldDB" id="A0A9D9D9Y2"/>
<dbReference type="GO" id="GO:0016887">
    <property type="term" value="F:ATP hydrolysis activity"/>
    <property type="evidence" value="ECO:0007669"/>
    <property type="project" value="InterPro"/>
</dbReference>
<accession>A0A9D9D9Y2</accession>
<comment type="caution">
    <text evidence="2">The sequence shown here is derived from an EMBL/GenBank/DDBJ whole genome shotgun (WGS) entry which is preliminary data.</text>
</comment>
<name>A0A9D9D9Y2_9BACL</name>